<evidence type="ECO:0000256" key="2">
    <source>
        <dbReference type="SAM" id="Phobius"/>
    </source>
</evidence>
<keyword evidence="2" id="KW-0812">Transmembrane</keyword>
<keyword evidence="2" id="KW-0472">Membrane</keyword>
<dbReference type="Pfam" id="PF17784">
    <property type="entry name" value="Sulfotransfer_4"/>
    <property type="match status" value="1"/>
</dbReference>
<dbReference type="SUPFAM" id="SSF52540">
    <property type="entry name" value="P-loop containing nucleoside triphosphate hydrolases"/>
    <property type="match status" value="1"/>
</dbReference>
<name>A0AAV9J6C6_9PEZI</name>
<evidence type="ECO:0000313" key="3">
    <source>
        <dbReference type="EMBL" id="KAK4540193.1"/>
    </source>
</evidence>
<proteinExistence type="predicted"/>
<feature type="compositionally biased region" description="Basic and acidic residues" evidence="1">
    <location>
        <begin position="1"/>
        <end position="20"/>
    </location>
</feature>
<evidence type="ECO:0008006" key="5">
    <source>
        <dbReference type="Google" id="ProtNLM"/>
    </source>
</evidence>
<accession>A0AAV9J6C6</accession>
<dbReference type="PANTHER" id="PTHR36978:SF4">
    <property type="entry name" value="P-LOOP CONTAINING NUCLEOSIDE TRIPHOSPHATE HYDROLASE PROTEIN"/>
    <property type="match status" value="1"/>
</dbReference>
<dbReference type="Gene3D" id="3.40.50.300">
    <property type="entry name" value="P-loop containing nucleotide triphosphate hydrolases"/>
    <property type="match status" value="1"/>
</dbReference>
<feature type="transmembrane region" description="Helical" evidence="2">
    <location>
        <begin position="274"/>
        <end position="293"/>
    </location>
</feature>
<comment type="caution">
    <text evidence="3">The sequence shown here is derived from an EMBL/GenBank/DDBJ whole genome shotgun (WGS) entry which is preliminary data.</text>
</comment>
<keyword evidence="2" id="KW-1133">Transmembrane helix</keyword>
<protein>
    <recommendedName>
        <fullName evidence="5">P-loop containing nucleoside triphosphate hydrolase protein</fullName>
    </recommendedName>
</protein>
<feature type="region of interest" description="Disordered" evidence="1">
    <location>
        <begin position="1"/>
        <end position="24"/>
    </location>
</feature>
<dbReference type="InterPro" id="IPR040632">
    <property type="entry name" value="Sulfotransfer_4"/>
</dbReference>
<evidence type="ECO:0000256" key="1">
    <source>
        <dbReference type="SAM" id="MobiDB-lite"/>
    </source>
</evidence>
<sequence length="295" mass="33624">MATPNDTHHHIYAERNEDPRKRQRTVPMEVLSLGYSRTGTMTLKAALEILGYPTWHWVTMAENPPDLSMWAEALEAKFQPDSALKPFGRAEFDNLLGHWAACTDQPAAIFAEELVNAYPDAKVVLVDREVEKWYTSFSSTVIAGSASPFIPLAARVSPGFLGQMARQTDLICKYYFHVPQPRERWPLVNNKEHFDTWRANARATYLAHNEMVRRVTPPERLLSFNLADGWEPLCNFLGKPVPAVSFPRVNETEVVQQKIQLYIAESFKRSAISFARVMLPVLVALVASVWWAYFQ</sequence>
<keyword evidence="4" id="KW-1185">Reference proteome</keyword>
<gene>
    <name evidence="3" type="ORF">LTR36_009691</name>
</gene>
<reference evidence="3 4" key="1">
    <citation type="submission" date="2021-11" db="EMBL/GenBank/DDBJ databases">
        <title>Black yeast isolated from Biological Soil Crust.</title>
        <authorList>
            <person name="Kurbessoian T."/>
        </authorList>
    </citation>
    <scope>NUCLEOTIDE SEQUENCE [LARGE SCALE GENOMIC DNA]</scope>
    <source>
        <strain evidence="3 4">CCFEE 5522</strain>
    </source>
</reference>
<evidence type="ECO:0000313" key="4">
    <source>
        <dbReference type="Proteomes" id="UP001324427"/>
    </source>
</evidence>
<dbReference type="Proteomes" id="UP001324427">
    <property type="component" value="Unassembled WGS sequence"/>
</dbReference>
<dbReference type="AlphaFoldDB" id="A0AAV9J6C6"/>
<dbReference type="EMBL" id="JAVFHQ010000072">
    <property type="protein sequence ID" value="KAK4540193.1"/>
    <property type="molecule type" value="Genomic_DNA"/>
</dbReference>
<organism evidence="3 4">
    <name type="scientific">Oleoguttula mirabilis</name>
    <dbReference type="NCBI Taxonomy" id="1507867"/>
    <lineage>
        <taxon>Eukaryota</taxon>
        <taxon>Fungi</taxon>
        <taxon>Dikarya</taxon>
        <taxon>Ascomycota</taxon>
        <taxon>Pezizomycotina</taxon>
        <taxon>Dothideomycetes</taxon>
        <taxon>Dothideomycetidae</taxon>
        <taxon>Mycosphaerellales</taxon>
        <taxon>Teratosphaeriaceae</taxon>
        <taxon>Oleoguttula</taxon>
    </lineage>
</organism>
<dbReference type="PANTHER" id="PTHR36978">
    <property type="entry name" value="P-LOOP CONTAINING NUCLEOTIDE TRIPHOSPHATE HYDROLASE"/>
    <property type="match status" value="1"/>
</dbReference>
<dbReference type="InterPro" id="IPR027417">
    <property type="entry name" value="P-loop_NTPase"/>
</dbReference>